<organism evidence="1">
    <name type="scientific">Arundo donax</name>
    <name type="common">Giant reed</name>
    <name type="synonym">Donax arundinaceus</name>
    <dbReference type="NCBI Taxonomy" id="35708"/>
    <lineage>
        <taxon>Eukaryota</taxon>
        <taxon>Viridiplantae</taxon>
        <taxon>Streptophyta</taxon>
        <taxon>Embryophyta</taxon>
        <taxon>Tracheophyta</taxon>
        <taxon>Spermatophyta</taxon>
        <taxon>Magnoliopsida</taxon>
        <taxon>Liliopsida</taxon>
        <taxon>Poales</taxon>
        <taxon>Poaceae</taxon>
        <taxon>PACMAD clade</taxon>
        <taxon>Arundinoideae</taxon>
        <taxon>Arundineae</taxon>
        <taxon>Arundo</taxon>
    </lineage>
</organism>
<sequence>MAAKYAVEEVVAVDAHEHNLVVPLPPLLLRGRGRRARARAPLPLLQEKPEGHCRIVQLQSLA</sequence>
<accession>A0A0A9E5Y2</accession>
<dbReference type="AlphaFoldDB" id="A0A0A9E5Y2"/>
<protein>
    <submittedName>
        <fullName evidence="1">Uncharacterized protein</fullName>
    </submittedName>
</protein>
<reference evidence="1" key="1">
    <citation type="submission" date="2014-09" db="EMBL/GenBank/DDBJ databases">
        <authorList>
            <person name="Magalhaes I.L.F."/>
            <person name="Oliveira U."/>
            <person name="Santos F.R."/>
            <person name="Vidigal T.H.D.A."/>
            <person name="Brescovit A.D."/>
            <person name="Santos A.J."/>
        </authorList>
    </citation>
    <scope>NUCLEOTIDE SEQUENCE</scope>
    <source>
        <tissue evidence="1">Shoot tissue taken approximately 20 cm above the soil surface</tissue>
    </source>
</reference>
<reference evidence="1" key="2">
    <citation type="journal article" date="2015" name="Data Brief">
        <title>Shoot transcriptome of the giant reed, Arundo donax.</title>
        <authorList>
            <person name="Barrero R.A."/>
            <person name="Guerrero F.D."/>
            <person name="Moolhuijzen P."/>
            <person name="Goolsby J.A."/>
            <person name="Tidwell J."/>
            <person name="Bellgard S.E."/>
            <person name="Bellgard M.I."/>
        </authorList>
    </citation>
    <scope>NUCLEOTIDE SEQUENCE</scope>
    <source>
        <tissue evidence="1">Shoot tissue taken approximately 20 cm above the soil surface</tissue>
    </source>
</reference>
<name>A0A0A9E5Y2_ARUDO</name>
<evidence type="ECO:0000313" key="1">
    <source>
        <dbReference type="EMBL" id="JAD95481.1"/>
    </source>
</evidence>
<dbReference type="EMBL" id="GBRH01202414">
    <property type="protein sequence ID" value="JAD95481.1"/>
    <property type="molecule type" value="Transcribed_RNA"/>
</dbReference>
<proteinExistence type="predicted"/>